<feature type="domain" description="ABC-type uncharacterised transport system" evidence="2">
    <location>
        <begin position="199"/>
        <end position="519"/>
    </location>
</feature>
<feature type="domain" description="DUF7088" evidence="3">
    <location>
        <begin position="45"/>
        <end position="153"/>
    </location>
</feature>
<keyword evidence="1" id="KW-0472">Membrane</keyword>
<dbReference type="EMBL" id="VSSQ01000048">
    <property type="protein sequence ID" value="MPL69684.1"/>
    <property type="molecule type" value="Genomic_DNA"/>
</dbReference>
<dbReference type="Pfam" id="PF23357">
    <property type="entry name" value="DUF7088"/>
    <property type="match status" value="1"/>
</dbReference>
<organism evidence="4">
    <name type="scientific">bioreactor metagenome</name>
    <dbReference type="NCBI Taxonomy" id="1076179"/>
    <lineage>
        <taxon>unclassified sequences</taxon>
        <taxon>metagenomes</taxon>
        <taxon>ecological metagenomes</taxon>
    </lineage>
</organism>
<dbReference type="Pfam" id="PF09822">
    <property type="entry name" value="ABC_transp_aux"/>
    <property type="match status" value="1"/>
</dbReference>
<dbReference type="InterPro" id="IPR019196">
    <property type="entry name" value="ABC_transp_unknown"/>
</dbReference>
<accession>A0A644TRU0</accession>
<sequence>MSSARQTNKDIRRNNILQLVLGLVIIILLNIIGSYIFTRFDLTTERRNSLSSSTKKLLRETDDIFYFKVFLEGEFPAGFKMLSRSTREMLDEFRAFNDNIQYEFINPSDAPDAKTRNEVFERLIQQGLQPTDINVRKKEGMQQQRIFPGAIVSHKGREIPLSLISEQIGAPPDVIINNSIQALEYNISNAIRKLSNTGKPKIAFTQGHGELRGAEIADIARALSDYYIVERVNMSGRVNALTERKENEDGTYTVLNKYKAIIIAKPDSIFSEKDKFIIDQYIMKGGKVLWLIDPVFASMDSIQSADRTMGITQDINLNDMLFRYGVRLNSNLLMDLNALPIPLYTGQIGNQPQFSFFPWYYFPVLTSTSSHPVVNNLNAVRTEFISSIDTVGNPAISKTVLLTTSKYTRVANTPVMISLDILRREPDPADYNQPPQAVAVLLEGEFESLYNNRIPAEISQAPEIGFTGRSPENRMIVMADGDLIKNQVQFSAGTYNPYPLGYDRFTGQTFGNRELMLNAVNYLCDDAGLMAVRSRELRLRSLDVTRARKNLLMWQLVNTAGPVLLVILFGFIQFMIRKYRYAR</sequence>
<dbReference type="AlphaFoldDB" id="A0A644TRU0"/>
<name>A0A644TRU0_9ZZZZ</name>
<feature type="transmembrane region" description="Helical" evidence="1">
    <location>
        <begin position="552"/>
        <end position="576"/>
    </location>
</feature>
<keyword evidence="1" id="KW-1133">Transmembrane helix</keyword>
<protein>
    <submittedName>
        <fullName evidence="4">Uncharacterized protein</fullName>
    </submittedName>
</protein>
<keyword evidence="1" id="KW-0812">Transmembrane</keyword>
<gene>
    <name evidence="4" type="ORF">SDC9_15431</name>
</gene>
<evidence type="ECO:0000259" key="3">
    <source>
        <dbReference type="Pfam" id="PF23357"/>
    </source>
</evidence>
<evidence type="ECO:0000256" key="1">
    <source>
        <dbReference type="SAM" id="Phobius"/>
    </source>
</evidence>
<dbReference type="InterPro" id="IPR019863">
    <property type="entry name" value="Motility-assoc_ABC-rel_GldG"/>
</dbReference>
<feature type="transmembrane region" description="Helical" evidence="1">
    <location>
        <begin position="16"/>
        <end position="37"/>
    </location>
</feature>
<comment type="caution">
    <text evidence="4">The sequence shown here is derived from an EMBL/GenBank/DDBJ whole genome shotgun (WGS) entry which is preliminary data.</text>
</comment>
<reference evidence="4" key="1">
    <citation type="submission" date="2019-08" db="EMBL/GenBank/DDBJ databases">
        <authorList>
            <person name="Kucharzyk K."/>
            <person name="Murdoch R.W."/>
            <person name="Higgins S."/>
            <person name="Loffler F."/>
        </authorList>
    </citation>
    <scope>NUCLEOTIDE SEQUENCE</scope>
</reference>
<dbReference type="NCBIfam" id="TIGR03521">
    <property type="entry name" value="GldG"/>
    <property type="match status" value="1"/>
</dbReference>
<evidence type="ECO:0000313" key="4">
    <source>
        <dbReference type="EMBL" id="MPL69684.1"/>
    </source>
</evidence>
<dbReference type="InterPro" id="IPR055396">
    <property type="entry name" value="DUF7088"/>
</dbReference>
<proteinExistence type="predicted"/>
<evidence type="ECO:0000259" key="2">
    <source>
        <dbReference type="Pfam" id="PF09822"/>
    </source>
</evidence>